<feature type="transmembrane region" description="Helical" evidence="7">
    <location>
        <begin position="268"/>
        <end position="286"/>
    </location>
</feature>
<feature type="transmembrane region" description="Helical" evidence="7">
    <location>
        <begin position="621"/>
        <end position="640"/>
    </location>
</feature>
<feature type="region of interest" description="Disordered" evidence="6">
    <location>
        <begin position="846"/>
        <end position="888"/>
    </location>
</feature>
<proteinExistence type="predicted"/>
<protein>
    <submittedName>
        <fullName evidence="9">Integral inner nuclear membrane protein ima1</fullName>
    </submittedName>
</protein>
<dbReference type="AlphaFoldDB" id="A0A0U1LS87"/>
<feature type="domain" description="Ima1 N-terminal" evidence="8">
    <location>
        <begin position="9"/>
        <end position="132"/>
    </location>
</feature>
<feature type="transmembrane region" description="Helical" evidence="7">
    <location>
        <begin position="172"/>
        <end position="190"/>
    </location>
</feature>
<dbReference type="OrthoDB" id="5966927at2759"/>
<reference evidence="9 10" key="1">
    <citation type="submission" date="2015-04" db="EMBL/GenBank/DDBJ databases">
        <authorList>
            <person name="Syromyatnikov M.Y."/>
            <person name="Popov V.N."/>
        </authorList>
    </citation>
    <scope>NUCLEOTIDE SEQUENCE [LARGE SCALE GENOMIC DNA]</scope>
    <source>
        <strain evidence="9">WF-38-12</strain>
    </source>
</reference>
<keyword evidence="3 7" id="KW-1133">Transmembrane helix</keyword>
<evidence type="ECO:0000259" key="8">
    <source>
        <dbReference type="Pfam" id="PF09779"/>
    </source>
</evidence>
<feature type="compositionally biased region" description="Low complexity" evidence="6">
    <location>
        <begin position="689"/>
        <end position="698"/>
    </location>
</feature>
<feature type="region of interest" description="Disordered" evidence="6">
    <location>
        <begin position="785"/>
        <end position="827"/>
    </location>
</feature>
<evidence type="ECO:0000313" key="9">
    <source>
        <dbReference type="EMBL" id="CRG85344.1"/>
    </source>
</evidence>
<feature type="region of interest" description="Disordered" evidence="6">
    <location>
        <begin position="687"/>
        <end position="772"/>
    </location>
</feature>
<feature type="compositionally biased region" description="Pro residues" evidence="6">
    <location>
        <begin position="699"/>
        <end position="708"/>
    </location>
</feature>
<feature type="transmembrane region" description="Helical" evidence="7">
    <location>
        <begin position="590"/>
        <end position="609"/>
    </location>
</feature>
<dbReference type="GO" id="GO:0071765">
    <property type="term" value="P:nuclear inner membrane organization"/>
    <property type="evidence" value="ECO:0007669"/>
    <property type="project" value="InterPro"/>
</dbReference>
<feature type="compositionally biased region" description="Low complexity" evidence="6">
    <location>
        <begin position="813"/>
        <end position="827"/>
    </location>
</feature>
<keyword evidence="2 7" id="KW-0812">Transmembrane</keyword>
<feature type="transmembrane region" description="Helical" evidence="7">
    <location>
        <begin position="660"/>
        <end position="678"/>
    </location>
</feature>
<evidence type="ECO:0000256" key="7">
    <source>
        <dbReference type="SAM" id="Phobius"/>
    </source>
</evidence>
<evidence type="ECO:0000256" key="3">
    <source>
        <dbReference type="ARBA" id="ARBA00022989"/>
    </source>
</evidence>
<comment type="subcellular location">
    <subcellularLocation>
        <location evidence="1">Nucleus inner membrane</location>
        <topology evidence="1">Multi-pass membrane protein</topology>
    </subcellularLocation>
</comment>
<dbReference type="InterPro" id="IPR042321">
    <property type="entry name" value="Ima1"/>
</dbReference>
<evidence type="ECO:0000256" key="4">
    <source>
        <dbReference type="ARBA" id="ARBA00023136"/>
    </source>
</evidence>
<keyword evidence="10" id="KW-1185">Reference proteome</keyword>
<keyword evidence="4 7" id="KW-0472">Membrane</keyword>
<dbReference type="EMBL" id="CVMT01000002">
    <property type="protein sequence ID" value="CRG85344.1"/>
    <property type="molecule type" value="Genomic_DNA"/>
</dbReference>
<dbReference type="Pfam" id="PF09779">
    <property type="entry name" value="Ima1_N"/>
    <property type="match status" value="1"/>
</dbReference>
<evidence type="ECO:0000256" key="1">
    <source>
        <dbReference type="ARBA" id="ARBA00004473"/>
    </source>
</evidence>
<dbReference type="GO" id="GO:0044732">
    <property type="term" value="C:mitotic spindle pole body"/>
    <property type="evidence" value="ECO:0007669"/>
    <property type="project" value="TreeGrafter"/>
</dbReference>
<dbReference type="PANTHER" id="PTHR28538:SF1">
    <property type="entry name" value="INTEGRAL INNER NUCLEAR MEMBRANE PROTEIN IMA1"/>
    <property type="match status" value="1"/>
</dbReference>
<accession>A0A0U1LS87</accession>
<evidence type="ECO:0000256" key="2">
    <source>
        <dbReference type="ARBA" id="ARBA00022692"/>
    </source>
</evidence>
<feature type="transmembrane region" description="Helical" evidence="7">
    <location>
        <begin position="557"/>
        <end position="578"/>
    </location>
</feature>
<dbReference type="OMA" id="HVSYERH"/>
<evidence type="ECO:0000256" key="5">
    <source>
        <dbReference type="ARBA" id="ARBA00023242"/>
    </source>
</evidence>
<evidence type="ECO:0000313" key="10">
    <source>
        <dbReference type="Proteomes" id="UP000054383"/>
    </source>
</evidence>
<feature type="transmembrane region" description="Helical" evidence="7">
    <location>
        <begin position="298"/>
        <end position="319"/>
    </location>
</feature>
<feature type="compositionally biased region" description="Acidic residues" evidence="6">
    <location>
        <begin position="802"/>
        <end position="812"/>
    </location>
</feature>
<keyword evidence="5" id="KW-0539">Nucleus</keyword>
<evidence type="ECO:0000256" key="6">
    <source>
        <dbReference type="SAM" id="MobiDB-lite"/>
    </source>
</evidence>
<feature type="transmembrane region" description="Helical" evidence="7">
    <location>
        <begin position="222"/>
        <end position="247"/>
    </location>
</feature>
<gene>
    <name evidence="9" type="ORF">PISL3812_02439</name>
</gene>
<name>A0A0U1LS87_TALIS</name>
<feature type="compositionally biased region" description="Low complexity" evidence="6">
    <location>
        <begin position="760"/>
        <end position="772"/>
    </location>
</feature>
<feature type="compositionally biased region" description="Polar residues" evidence="6">
    <location>
        <begin position="871"/>
        <end position="888"/>
    </location>
</feature>
<organism evidence="9 10">
    <name type="scientific">Talaromyces islandicus</name>
    <name type="common">Penicillium islandicum</name>
    <dbReference type="NCBI Taxonomy" id="28573"/>
    <lineage>
        <taxon>Eukaryota</taxon>
        <taxon>Fungi</taxon>
        <taxon>Dikarya</taxon>
        <taxon>Ascomycota</taxon>
        <taxon>Pezizomycotina</taxon>
        <taxon>Eurotiomycetes</taxon>
        <taxon>Eurotiomycetidae</taxon>
        <taxon>Eurotiales</taxon>
        <taxon>Trichocomaceae</taxon>
        <taxon>Talaromyces</taxon>
        <taxon>Talaromyces sect. Islandici</taxon>
    </lineage>
</organism>
<dbReference type="GO" id="GO:0005637">
    <property type="term" value="C:nuclear inner membrane"/>
    <property type="evidence" value="ECO:0007669"/>
    <property type="project" value="UniProtKB-SubCell"/>
</dbReference>
<dbReference type="InterPro" id="IPR018617">
    <property type="entry name" value="Ima1_N"/>
</dbReference>
<dbReference type="Proteomes" id="UP000054383">
    <property type="component" value="Unassembled WGS sequence"/>
</dbReference>
<sequence length="888" mass="99062">MASLFQRRLQCFYCGQRSAERKSAKVREWRCKNCEAVNYLDENGDITDPPASVTNVPTDIEQTPFKVLEFNQAGLFCSKCVRNQHMLMNALSSYLPDIDDPEYPAFEQDLPRYQQTMEERYPQVCENCEQRVQKRIRETKYEAKSDHLRRIMERSKASRAIKSARNQNWRHILDVLGFLVYWASVLGQVLSDMMGAVEAGDIILRLFPSPSLVPLISRASRILSWIGYSSQDTATVALIAGVFSIWWNPRLHYKVEGMHGRILGLSQYYECQLIVMAARFGVWALLQDPSRLTPSLPPALHAAMIVFTCLAAFASHRLIQFDARPLVLWSDTPASSPSVSQRQQPRQNKADNLFPQKLFDRFPIERLGVQKSESTRNVVEQPAVPEVQMEDSMDWAPSVSHDIRPRYVTAPTTKAIIPEEPTPSPFFGSLPEQPRPPAWHLRNPIIQKPPPPVPEVNPFHRSPVAVQTSGNKNGNAGPSASDVQFARPKFFPPSDYTAVTGLEGLFDQTFTFKSPGDTANMTESLSISSIDNPFLPSKLKPPRSKHMKASTKEGTKGNFLFPSIRLACLSTCLLIWAVNWLNLAHIPRHWVLMGALVISILFTGFGLLRSLDMAPLRSRRVVFYSVAKFVVTSYLAIHLGLNLPDDSFYQGGYLELSVKVLTGLLAVEESLILLSLYNRTWSRQRRARAQTATSTEPQTQPPSQPPTQPTTQQHAGHGGPLESRPPAINPSKSKTPKSKTSARRPLADKTPATKQLSPASGSSRLFSSTFSSTQLEPSLPALVSPFQQEPADHGHALGQSDVSDDFGDDESYVSEAASSDSDAATTVVSETNSKIRYMNPFVEESPVRRRGLGPGLQGLNLDDGSPRRMTRSQTARGMGTQYQGRRMR</sequence>
<dbReference type="GO" id="GO:0034506">
    <property type="term" value="C:chromosome, centromeric core domain"/>
    <property type="evidence" value="ECO:0007669"/>
    <property type="project" value="TreeGrafter"/>
</dbReference>
<dbReference type="PANTHER" id="PTHR28538">
    <property type="entry name" value="INTEGRAL INNER NUCLEAR MEMBRANE PROTEIN IMA1"/>
    <property type="match status" value="1"/>
</dbReference>
<dbReference type="GO" id="GO:0034992">
    <property type="term" value="C:microtubule organizing center attachment site"/>
    <property type="evidence" value="ECO:0007669"/>
    <property type="project" value="TreeGrafter"/>
</dbReference>